<dbReference type="Proteomes" id="UP000233556">
    <property type="component" value="Unassembled WGS sequence"/>
</dbReference>
<evidence type="ECO:0000313" key="1">
    <source>
        <dbReference type="EMBL" id="PKU48455.1"/>
    </source>
</evidence>
<dbReference type="EMBL" id="KZ505652">
    <property type="protein sequence ID" value="PKU48455.1"/>
    <property type="molecule type" value="Genomic_DNA"/>
</dbReference>
<reference evidence="2" key="2">
    <citation type="submission" date="2017-12" db="EMBL/GenBank/DDBJ databases">
        <title>Genome sequence of the Bar-tailed Godwit (Limosa lapponica baueri).</title>
        <authorList>
            <person name="Lima N.C.B."/>
            <person name="Parody-Merino A.M."/>
            <person name="Battley P.F."/>
            <person name="Fidler A.E."/>
            <person name="Prosdocimi F."/>
        </authorList>
    </citation>
    <scope>NUCLEOTIDE SEQUENCE [LARGE SCALE GENOMIC DNA]</scope>
</reference>
<accession>A0A2I0UQY5</accession>
<sequence>MTFGGPFRPGPIYESMNLTSPQINCTSITRLICCQQLDLKIQLGSKDNRSKTVTEIRGTMVLVNKLT</sequence>
<organism evidence="1 2">
    <name type="scientific">Limosa lapponica baueri</name>
    <dbReference type="NCBI Taxonomy" id="1758121"/>
    <lineage>
        <taxon>Eukaryota</taxon>
        <taxon>Metazoa</taxon>
        <taxon>Chordata</taxon>
        <taxon>Craniata</taxon>
        <taxon>Vertebrata</taxon>
        <taxon>Euteleostomi</taxon>
        <taxon>Archelosauria</taxon>
        <taxon>Archosauria</taxon>
        <taxon>Dinosauria</taxon>
        <taxon>Saurischia</taxon>
        <taxon>Theropoda</taxon>
        <taxon>Coelurosauria</taxon>
        <taxon>Aves</taxon>
        <taxon>Neognathae</taxon>
        <taxon>Neoaves</taxon>
        <taxon>Charadriiformes</taxon>
        <taxon>Scolopacidae</taxon>
        <taxon>Limosa</taxon>
    </lineage>
</organism>
<evidence type="ECO:0000313" key="2">
    <source>
        <dbReference type="Proteomes" id="UP000233556"/>
    </source>
</evidence>
<proteinExistence type="predicted"/>
<gene>
    <name evidence="1" type="ORF">llap_1196</name>
</gene>
<keyword evidence="2" id="KW-1185">Reference proteome</keyword>
<reference evidence="2" key="1">
    <citation type="submission" date="2017-11" db="EMBL/GenBank/DDBJ databases">
        <authorList>
            <person name="Lima N.C."/>
            <person name="Parody-Merino A.M."/>
            <person name="Battley P.F."/>
            <person name="Fidler A.E."/>
            <person name="Prosdocimi F."/>
        </authorList>
    </citation>
    <scope>NUCLEOTIDE SEQUENCE [LARGE SCALE GENOMIC DNA]</scope>
</reference>
<dbReference type="AlphaFoldDB" id="A0A2I0UQY5"/>
<protein>
    <submittedName>
        <fullName evidence="1">Uncharacterized protein</fullName>
    </submittedName>
</protein>
<name>A0A2I0UQY5_LIMLA</name>